<name>A0A2H9VS36_9SPHI</name>
<proteinExistence type="predicted"/>
<feature type="domain" description="DUF5615" evidence="1">
    <location>
        <begin position="1"/>
        <end position="110"/>
    </location>
</feature>
<comment type="caution">
    <text evidence="2">The sequence shown here is derived from an EMBL/GenBank/DDBJ whole genome shotgun (WGS) entry which is preliminary data.</text>
</comment>
<dbReference type="EMBL" id="PGFJ01000001">
    <property type="protein sequence ID" value="PJJ83628.1"/>
    <property type="molecule type" value="Genomic_DNA"/>
</dbReference>
<dbReference type="Pfam" id="PF18480">
    <property type="entry name" value="DUF5615"/>
    <property type="match status" value="1"/>
</dbReference>
<dbReference type="Proteomes" id="UP000242687">
    <property type="component" value="Unassembled WGS sequence"/>
</dbReference>
<dbReference type="InterPro" id="IPR041049">
    <property type="entry name" value="DUF5615"/>
</dbReference>
<gene>
    <name evidence="2" type="ORF">CLV57_0614</name>
</gene>
<organism evidence="2 3">
    <name type="scientific">Mucilaginibacter auburnensis</name>
    <dbReference type="NCBI Taxonomy" id="1457233"/>
    <lineage>
        <taxon>Bacteria</taxon>
        <taxon>Pseudomonadati</taxon>
        <taxon>Bacteroidota</taxon>
        <taxon>Sphingobacteriia</taxon>
        <taxon>Sphingobacteriales</taxon>
        <taxon>Sphingobacteriaceae</taxon>
        <taxon>Mucilaginibacter</taxon>
    </lineage>
</organism>
<reference evidence="2 3" key="1">
    <citation type="submission" date="2017-11" db="EMBL/GenBank/DDBJ databases">
        <title>Genomic Encyclopedia of Archaeal and Bacterial Type Strains, Phase II (KMG-II): From Individual Species to Whole Genera.</title>
        <authorList>
            <person name="Goeker M."/>
        </authorList>
    </citation>
    <scope>NUCLEOTIDE SEQUENCE [LARGE SCALE GENOMIC DNA]</scope>
    <source>
        <strain evidence="2 3">DSM 28175</strain>
    </source>
</reference>
<dbReference type="OrthoDB" id="27473at2"/>
<evidence type="ECO:0000313" key="2">
    <source>
        <dbReference type="EMBL" id="PJJ83628.1"/>
    </source>
</evidence>
<sequence>MKILIDMNLSPEWVHEFKLHNISAVHWSSIGRFDAPDVELMDWARQNDHIVFTHDLDFGTALALTKAEKPSVIQVRSQNVTVKHLSELVISTILKYNDLLIQGALFVLDEEKARIRILPLAR</sequence>
<dbReference type="RefSeq" id="WP_100339875.1">
    <property type="nucleotide sequence ID" value="NZ_PGFJ01000001.1"/>
</dbReference>
<evidence type="ECO:0000259" key="1">
    <source>
        <dbReference type="Pfam" id="PF18480"/>
    </source>
</evidence>
<evidence type="ECO:0000313" key="3">
    <source>
        <dbReference type="Proteomes" id="UP000242687"/>
    </source>
</evidence>
<dbReference type="AlphaFoldDB" id="A0A2H9VS36"/>
<accession>A0A2H9VS36</accession>
<keyword evidence="3" id="KW-1185">Reference proteome</keyword>
<protein>
    <submittedName>
        <fullName evidence="2">Putative nuclease of predicted toxin-antitoxin system</fullName>
    </submittedName>
</protein>